<protein>
    <recommendedName>
        <fullName evidence="2">Gfo/Idh/MocA-like oxidoreductase C-terminal domain-containing protein</fullName>
    </recommendedName>
</protein>
<reference evidence="1" key="1">
    <citation type="journal article" date="2015" name="Nature">
        <title>Complex archaea that bridge the gap between prokaryotes and eukaryotes.</title>
        <authorList>
            <person name="Spang A."/>
            <person name="Saw J.H."/>
            <person name="Jorgensen S.L."/>
            <person name="Zaremba-Niedzwiedzka K."/>
            <person name="Martijn J."/>
            <person name="Lind A.E."/>
            <person name="van Eijk R."/>
            <person name="Schleper C."/>
            <person name="Guy L."/>
            <person name="Ettema T.J."/>
        </authorList>
    </citation>
    <scope>NUCLEOTIDE SEQUENCE</scope>
</reference>
<feature type="non-terminal residue" evidence="1">
    <location>
        <position position="1"/>
    </location>
</feature>
<name>A0A0F9K9D0_9ZZZZ</name>
<accession>A0A0F9K9D0</accession>
<proteinExistence type="predicted"/>
<dbReference type="Gene3D" id="3.30.360.10">
    <property type="entry name" value="Dihydrodipicolinate Reductase, domain 2"/>
    <property type="match status" value="1"/>
</dbReference>
<dbReference type="AlphaFoldDB" id="A0A0F9K9D0"/>
<comment type="caution">
    <text evidence="1">The sequence shown here is derived from an EMBL/GenBank/DDBJ whole genome shotgun (WGS) entry which is preliminary data.</text>
</comment>
<evidence type="ECO:0008006" key="2">
    <source>
        <dbReference type="Google" id="ProtNLM"/>
    </source>
</evidence>
<organism evidence="1">
    <name type="scientific">marine sediment metagenome</name>
    <dbReference type="NCBI Taxonomy" id="412755"/>
    <lineage>
        <taxon>unclassified sequences</taxon>
        <taxon>metagenomes</taxon>
        <taxon>ecological metagenomes</taxon>
    </lineage>
</organism>
<evidence type="ECO:0000313" key="1">
    <source>
        <dbReference type="EMBL" id="KKM78583.1"/>
    </source>
</evidence>
<gene>
    <name evidence="1" type="ORF">LCGC14_1358460</name>
</gene>
<sequence length="48" mass="5325">NHKKVIIDMIDAIQKNRAPMVEGPEARKAVAVIAAIYDSSKSEKLVYL</sequence>
<dbReference type="EMBL" id="LAZR01008471">
    <property type="protein sequence ID" value="KKM78583.1"/>
    <property type="molecule type" value="Genomic_DNA"/>
</dbReference>